<dbReference type="KEGG" id="paro:CUV01_14225"/>
<evidence type="ECO:0000313" key="3">
    <source>
        <dbReference type="Proteomes" id="UP000233742"/>
    </source>
</evidence>
<dbReference type="EMBL" id="CP025408">
    <property type="protein sequence ID" value="AUH34388.1"/>
    <property type="molecule type" value="Genomic_DNA"/>
</dbReference>
<name>A0A2K9EHC6_9RHOB</name>
<gene>
    <name evidence="2" type="ORF">CUV01_14225</name>
</gene>
<evidence type="ECO:0000259" key="1">
    <source>
        <dbReference type="Pfam" id="PF01370"/>
    </source>
</evidence>
<dbReference type="Pfam" id="PF01370">
    <property type="entry name" value="Epimerase"/>
    <property type="match status" value="1"/>
</dbReference>
<feature type="domain" description="NAD-dependent epimerase/dehydratase" evidence="1">
    <location>
        <begin position="3"/>
        <end position="202"/>
    </location>
</feature>
<dbReference type="Gene3D" id="3.40.50.720">
    <property type="entry name" value="NAD(P)-binding Rossmann-like Domain"/>
    <property type="match status" value="1"/>
</dbReference>
<dbReference type="InterPro" id="IPR036291">
    <property type="entry name" value="NAD(P)-bd_dom_sf"/>
</dbReference>
<accession>A0A2K9EHC6</accession>
<dbReference type="SUPFAM" id="SSF51735">
    <property type="entry name" value="NAD(P)-binding Rossmann-fold domains"/>
    <property type="match status" value="1"/>
</dbReference>
<dbReference type="CDD" id="cd08946">
    <property type="entry name" value="SDR_e"/>
    <property type="match status" value="1"/>
</dbReference>
<dbReference type="InterPro" id="IPR050177">
    <property type="entry name" value="Lipid_A_modif_metabolic_enz"/>
</dbReference>
<reference evidence="2 3" key="1">
    <citation type="submission" date="2017-12" db="EMBL/GenBank/DDBJ databases">
        <authorList>
            <person name="Hurst M.R.H."/>
        </authorList>
    </citation>
    <scope>NUCLEOTIDE SEQUENCE [LARGE SCALE GENOMIC DNA]</scope>
    <source>
        <strain evidence="2 3">BM15</strain>
    </source>
</reference>
<dbReference type="RefSeq" id="WP_101461050.1">
    <property type="nucleotide sequence ID" value="NZ_CP025408.1"/>
</dbReference>
<sequence length="270" mass="28589">MRIALTGATGIVGGFIAHAVREAGHHLNPLPDYRLGDRPDLTGHDALIHAAFAHAPGRYRGGEGDDHARFRRLNLNGTLRLFDAAVGAGVSRVVFLSSRAVHDGQPAGTALFDDLSPSPTTLYGEVKALAEAALADLPIASTSLRATGIYGPGRGNKWRDLFGDYLAGHPIAARIATEVHGEDLAAAALLALREDAPATLNVSDLVLDRRDLLAEVAQLTGCAHPLPPRADATTLRLPDCSGLARLGWRPGGMTKLRASLPRMLDPTRHL</sequence>
<dbReference type="PANTHER" id="PTHR43245">
    <property type="entry name" value="BIFUNCTIONAL POLYMYXIN RESISTANCE PROTEIN ARNA"/>
    <property type="match status" value="1"/>
</dbReference>
<dbReference type="InterPro" id="IPR001509">
    <property type="entry name" value="Epimerase_deHydtase"/>
</dbReference>
<protein>
    <submittedName>
        <fullName evidence="2">NAD-dependent dehydratase</fullName>
    </submittedName>
</protein>
<dbReference type="AlphaFoldDB" id="A0A2K9EHC6"/>
<keyword evidence="3" id="KW-1185">Reference proteome</keyword>
<evidence type="ECO:0000313" key="2">
    <source>
        <dbReference type="EMBL" id="AUH34388.1"/>
    </source>
</evidence>
<organism evidence="2 3">
    <name type="scientific">Paracoccus tegillarcae</name>
    <dbReference type="NCBI Taxonomy" id="1529068"/>
    <lineage>
        <taxon>Bacteria</taxon>
        <taxon>Pseudomonadati</taxon>
        <taxon>Pseudomonadota</taxon>
        <taxon>Alphaproteobacteria</taxon>
        <taxon>Rhodobacterales</taxon>
        <taxon>Paracoccaceae</taxon>
        <taxon>Paracoccus</taxon>
    </lineage>
</organism>
<proteinExistence type="predicted"/>
<dbReference type="Proteomes" id="UP000233742">
    <property type="component" value="Chromosome"/>
</dbReference>
<dbReference type="OrthoDB" id="9814124at2"/>